<accession>A0A316A708</accession>
<keyword evidence="1" id="KW-0812">Transmembrane</keyword>
<name>A0A316A708_9ACTN</name>
<feature type="transmembrane region" description="Helical" evidence="1">
    <location>
        <begin position="54"/>
        <end position="75"/>
    </location>
</feature>
<feature type="transmembrane region" description="Helical" evidence="1">
    <location>
        <begin position="82"/>
        <end position="101"/>
    </location>
</feature>
<evidence type="ECO:0000313" key="3">
    <source>
        <dbReference type="Proteomes" id="UP000245469"/>
    </source>
</evidence>
<comment type="caution">
    <text evidence="2">The sequence shown here is derived from an EMBL/GenBank/DDBJ whole genome shotgun (WGS) entry which is preliminary data.</text>
</comment>
<organism evidence="2 3">
    <name type="scientific">Quadrisphaera granulorum</name>
    <dbReference type="NCBI Taxonomy" id="317664"/>
    <lineage>
        <taxon>Bacteria</taxon>
        <taxon>Bacillati</taxon>
        <taxon>Actinomycetota</taxon>
        <taxon>Actinomycetes</taxon>
        <taxon>Kineosporiales</taxon>
        <taxon>Kineosporiaceae</taxon>
        <taxon>Quadrisphaera</taxon>
    </lineage>
</organism>
<feature type="transmembrane region" description="Helical" evidence="1">
    <location>
        <begin position="107"/>
        <end position="125"/>
    </location>
</feature>
<reference evidence="2 3" key="1">
    <citation type="submission" date="2018-03" db="EMBL/GenBank/DDBJ databases">
        <title>Genomic Encyclopedia of Archaeal and Bacterial Type Strains, Phase II (KMG-II): from individual species to whole genera.</title>
        <authorList>
            <person name="Goeker M."/>
        </authorList>
    </citation>
    <scope>NUCLEOTIDE SEQUENCE [LARGE SCALE GENOMIC DNA]</scope>
    <source>
        <strain evidence="2 3">DSM 44889</strain>
    </source>
</reference>
<keyword evidence="3" id="KW-1185">Reference proteome</keyword>
<sequence>MKAFWLRAAAAWAWVRREQLARYDDRTLVIIAVCLAVALGAVNGVSQRWAEGGTPLLLLAAGGLLSSTAVAMGVWRGRLGDCAATVCLLLLVTAATLQTMSTPADQSRWVSIYGLAGVPMVALMLTRRRGTAIVTAGAVLHRSRSSPAATRRCGRSSPR</sequence>
<keyword evidence="1" id="KW-0472">Membrane</keyword>
<evidence type="ECO:0000313" key="2">
    <source>
        <dbReference type="EMBL" id="PWJ53008.1"/>
    </source>
</evidence>
<dbReference type="EMBL" id="QGDQ01000015">
    <property type="protein sequence ID" value="PWJ53008.1"/>
    <property type="molecule type" value="Genomic_DNA"/>
</dbReference>
<gene>
    <name evidence="2" type="ORF">BXY45_11525</name>
</gene>
<protein>
    <submittedName>
        <fullName evidence="2">Uncharacterized protein</fullName>
    </submittedName>
</protein>
<dbReference type="RefSeq" id="WP_109774866.1">
    <property type="nucleotide sequence ID" value="NZ_QGDQ01000015.1"/>
</dbReference>
<evidence type="ECO:0000256" key="1">
    <source>
        <dbReference type="SAM" id="Phobius"/>
    </source>
</evidence>
<keyword evidence="1" id="KW-1133">Transmembrane helix</keyword>
<proteinExistence type="predicted"/>
<dbReference type="Proteomes" id="UP000245469">
    <property type="component" value="Unassembled WGS sequence"/>
</dbReference>
<dbReference type="AlphaFoldDB" id="A0A316A708"/>